<accession>A0AAN0XTK3</accession>
<reference evidence="1 2" key="1">
    <citation type="submission" date="2016-06" db="EMBL/GenBank/DDBJ databases">
        <title>Adaptive Radiation by Waves of Gene Transfer Leads to Fine-Scale Resource Partitioning in Marine Microbes.</title>
        <authorList>
            <person name="Hehemann J.-H."/>
            <person name="Arevalo P."/>
            <person name="Datta M.S."/>
            <person name="Yu X."/>
            <person name="Corzett C."/>
            <person name="Henschel A."/>
            <person name="Preheim S.P."/>
            <person name="Timberlake S."/>
            <person name="Alm E.J."/>
            <person name="Polz M.F."/>
        </authorList>
    </citation>
    <scope>NUCLEOTIDE SEQUENCE [LARGE SCALE GENOMIC DNA]</scope>
    <source>
        <strain evidence="1 2">FF50</strain>
    </source>
</reference>
<gene>
    <name evidence="1" type="ORF">A6E01_03940</name>
</gene>
<organism evidence="1 2">
    <name type="scientific">Vibrio breoganii</name>
    <dbReference type="NCBI Taxonomy" id="553239"/>
    <lineage>
        <taxon>Bacteria</taxon>
        <taxon>Pseudomonadati</taxon>
        <taxon>Pseudomonadota</taxon>
        <taxon>Gammaproteobacteria</taxon>
        <taxon>Vibrionales</taxon>
        <taxon>Vibrionaceae</taxon>
        <taxon>Vibrio</taxon>
    </lineage>
</organism>
<proteinExistence type="predicted"/>
<dbReference type="KEGG" id="vbr:A6E01_03940"/>
<dbReference type="Proteomes" id="UP000092018">
    <property type="component" value="Chromosome 1"/>
</dbReference>
<evidence type="ECO:0000313" key="1">
    <source>
        <dbReference type="EMBL" id="ANO32400.1"/>
    </source>
</evidence>
<evidence type="ECO:0000313" key="2">
    <source>
        <dbReference type="Proteomes" id="UP000092018"/>
    </source>
</evidence>
<name>A0AAN0XTK3_9VIBR</name>
<dbReference type="PROSITE" id="PS51257">
    <property type="entry name" value="PROKAR_LIPOPROTEIN"/>
    <property type="match status" value="1"/>
</dbReference>
<dbReference type="Gene3D" id="2.60.40.1120">
    <property type="entry name" value="Carboxypeptidase-like, regulatory domain"/>
    <property type="match status" value="2"/>
</dbReference>
<evidence type="ECO:0008006" key="3">
    <source>
        <dbReference type="Google" id="ProtNLM"/>
    </source>
</evidence>
<dbReference type="SUPFAM" id="SSF49478">
    <property type="entry name" value="Cna protein B-type domain"/>
    <property type="match status" value="2"/>
</dbReference>
<protein>
    <recommendedName>
        <fullName evidence="3">Carboxypeptidase regulatory-like domain-containing protein</fullName>
    </recommendedName>
</protein>
<dbReference type="InterPro" id="IPR013784">
    <property type="entry name" value="Carb-bd-like_fold"/>
</dbReference>
<sequence>MKNLLHVAVLSLFLMGCGDDDLYKTSIPILEEGVLGVQILDTDGVEVDGARISIFDDNNVFVTSAFTDSIGERSFELQEGVYTIKVAAQGYIPSPVQGGIAIPVQINGGEATDRSIPLTFDPNAANTTYIQGNANIRGNLVVISDDANAYSTFTDSNGNYYLYNIPAGSNYKLTSYHTGYETDLLDVSLSVDTPILDKNINARQSSALPELTGSVTFLATKNGTVDITVTLPETGDVIPGAVTYTSGTYTMNDLPKGQFKVWATYNNDGYVMDPDWIAKNGGEDSALGLVVNSSNLTKNFSVTGAVELVSPTNSLDEVTPKVISTTTPTFEWKAYSSAQDYAVEVTDIDGNLVWGGVEWSGDEAAPIATPKHGSIGSVTSIKYNFDNNPETPSLEDGQLYKWSVTAINTGNTAISTSENQVGIIKVELPQ</sequence>
<dbReference type="RefSeq" id="WP_017028004.1">
    <property type="nucleotide sequence ID" value="NZ_CP016177.1"/>
</dbReference>
<dbReference type="GO" id="GO:0030246">
    <property type="term" value="F:carbohydrate binding"/>
    <property type="evidence" value="ECO:0007669"/>
    <property type="project" value="InterPro"/>
</dbReference>
<dbReference type="AlphaFoldDB" id="A0AAN0XTK3"/>
<dbReference type="EMBL" id="CP016177">
    <property type="protein sequence ID" value="ANO32400.1"/>
    <property type="molecule type" value="Genomic_DNA"/>
</dbReference>
<dbReference type="SUPFAM" id="SSF49452">
    <property type="entry name" value="Starch-binding domain-like"/>
    <property type="match status" value="1"/>
</dbReference>